<evidence type="ECO:0000313" key="4">
    <source>
        <dbReference type="Proteomes" id="UP000646827"/>
    </source>
</evidence>
<dbReference type="OrthoDB" id="10251113at2759"/>
<reference evidence="3 4" key="1">
    <citation type="submission" date="2020-12" db="EMBL/GenBank/DDBJ databases">
        <title>Metabolic potential, ecology and presence of endohyphal bacteria is reflected in genomic diversity of Mucoromycotina.</title>
        <authorList>
            <person name="Muszewska A."/>
            <person name="Okrasinska A."/>
            <person name="Steczkiewicz K."/>
            <person name="Drgas O."/>
            <person name="Orlowska M."/>
            <person name="Perlinska-Lenart U."/>
            <person name="Aleksandrzak-Piekarczyk T."/>
            <person name="Szatraj K."/>
            <person name="Zielenkiewicz U."/>
            <person name="Pilsyk S."/>
            <person name="Malc E."/>
            <person name="Mieczkowski P."/>
            <person name="Kruszewska J.S."/>
            <person name="Biernat P."/>
            <person name="Pawlowska J."/>
        </authorList>
    </citation>
    <scope>NUCLEOTIDE SEQUENCE [LARGE SCALE GENOMIC DNA]</scope>
    <source>
        <strain evidence="3 4">CBS 142.35</strain>
    </source>
</reference>
<comment type="caution">
    <text evidence="3">The sequence shown here is derived from an EMBL/GenBank/DDBJ whole genome shotgun (WGS) entry which is preliminary data.</text>
</comment>
<evidence type="ECO:0000313" key="3">
    <source>
        <dbReference type="EMBL" id="KAG2218975.1"/>
    </source>
</evidence>
<dbReference type="GO" id="GO:0005737">
    <property type="term" value="C:cytoplasm"/>
    <property type="evidence" value="ECO:0007669"/>
    <property type="project" value="TreeGrafter"/>
</dbReference>
<feature type="domain" description="Vacuolar import/degradation Vid27 C-terminal" evidence="2">
    <location>
        <begin position="130"/>
        <end position="451"/>
    </location>
</feature>
<sequence>MSWNYFESNIHNFSWNHIPRPCIERDDRCYSLLLKTTDFEDWRELIVNFGQCIYETSSQIPFYKSCKGDQDYVINAIENNIQIVFEEQTNENNGKYIEDETDSVDSNHEEEGTSDEDKEEELKFMSGNAANEILTMSYKNHSAYILRGNKLGIYHSSSSNISGRSSLYFSSSTSFDETISARQAMLYRDESSYLVLKQDNRVAHYDIEHGKIVDEWGIDDDNDALVSLAPTSKYAQITNEPTLIGITSNAVFRIDPRSPEKVVQQQCKRYMIKTDFSSLTTSDVGHVIIGSHRGDIRLFDQLGQMGKTTLPPLGGSVQSLDVSADGRYVLATCQHYLMLYDVMHKDYDDQQQQHILGYKKMFGMDDKPVPNILKIRPEQIMLMDEGPISFTKATFGTNRYNNRNIITSTGPYVLEWDMIDISKGEHYPCRMQKFDDHVVTVTYADNNIVVVKRN</sequence>
<dbReference type="InterPro" id="IPR013863">
    <property type="entry name" value="VID27_C"/>
</dbReference>
<evidence type="ECO:0000256" key="1">
    <source>
        <dbReference type="SAM" id="MobiDB-lite"/>
    </source>
</evidence>
<name>A0A8H7VFV1_9FUNG</name>
<dbReference type="PANTHER" id="PTHR31913:SF0">
    <property type="entry name" value="VACUOLAR IMPORT AND DEGRADATION PROTEIN 27"/>
    <property type="match status" value="1"/>
</dbReference>
<dbReference type="Gene3D" id="2.130.10.10">
    <property type="entry name" value="YVTN repeat-like/Quinoprotein amine dehydrogenase"/>
    <property type="match status" value="1"/>
</dbReference>
<proteinExistence type="predicted"/>
<gene>
    <name evidence="3" type="ORF">INT45_008399</name>
</gene>
<dbReference type="InterPro" id="IPR040458">
    <property type="entry name" value="Vid27"/>
</dbReference>
<dbReference type="AlphaFoldDB" id="A0A8H7VFV1"/>
<dbReference type="SUPFAM" id="SSF50969">
    <property type="entry name" value="YVTN repeat-like/Quinoprotein amine dehydrogenase"/>
    <property type="match status" value="1"/>
</dbReference>
<dbReference type="Proteomes" id="UP000646827">
    <property type="component" value="Unassembled WGS sequence"/>
</dbReference>
<keyword evidence="4" id="KW-1185">Reference proteome</keyword>
<dbReference type="InterPro" id="IPR015943">
    <property type="entry name" value="WD40/YVTN_repeat-like_dom_sf"/>
</dbReference>
<feature type="region of interest" description="Disordered" evidence="1">
    <location>
        <begin position="92"/>
        <end position="120"/>
    </location>
</feature>
<evidence type="ECO:0000259" key="2">
    <source>
        <dbReference type="Pfam" id="PF08553"/>
    </source>
</evidence>
<dbReference type="PANTHER" id="PTHR31913">
    <property type="entry name" value="VACUOLAR IMPORT AND DEGRADATION PROTEIN 27"/>
    <property type="match status" value="1"/>
</dbReference>
<dbReference type="GO" id="GO:0005634">
    <property type="term" value="C:nucleus"/>
    <property type="evidence" value="ECO:0007669"/>
    <property type="project" value="TreeGrafter"/>
</dbReference>
<organism evidence="3 4">
    <name type="scientific">Circinella minor</name>
    <dbReference type="NCBI Taxonomy" id="1195481"/>
    <lineage>
        <taxon>Eukaryota</taxon>
        <taxon>Fungi</taxon>
        <taxon>Fungi incertae sedis</taxon>
        <taxon>Mucoromycota</taxon>
        <taxon>Mucoromycotina</taxon>
        <taxon>Mucoromycetes</taxon>
        <taxon>Mucorales</taxon>
        <taxon>Lichtheimiaceae</taxon>
        <taxon>Circinella</taxon>
    </lineage>
</organism>
<dbReference type="InterPro" id="IPR011044">
    <property type="entry name" value="Quino_amine_DH_bsu"/>
</dbReference>
<accession>A0A8H7VFV1</accession>
<dbReference type="EMBL" id="JAEPRB010000201">
    <property type="protein sequence ID" value="KAG2218975.1"/>
    <property type="molecule type" value="Genomic_DNA"/>
</dbReference>
<protein>
    <recommendedName>
        <fullName evidence="2">Vacuolar import/degradation Vid27 C-terminal domain-containing protein</fullName>
    </recommendedName>
</protein>
<dbReference type="Pfam" id="PF08553">
    <property type="entry name" value="VID27"/>
    <property type="match status" value="1"/>
</dbReference>